<dbReference type="CDD" id="cd02440">
    <property type="entry name" value="AdoMet_MTases"/>
    <property type="match status" value="1"/>
</dbReference>
<sequence length="193" mass="21520">MNDYNVRDIPKVYKAIQDKSDEIGFTMPSDVYAGTMLKTLVSSKPEARVLELGTGIGLSLSWMIDGMDKESKLISVDNDPELIEIANSFFSDDDRVTLVCEDGADWILNYEGAKFDLIFADAWPGKYSQLEETLALLKVGGFYVIDDMSAQPNWPEGHENNVEALLDLLEDRGDLNLTKMNWSTGIVLAVKTK</sequence>
<keyword evidence="1" id="KW-0489">Methyltransferase</keyword>
<reference evidence="1 2" key="1">
    <citation type="submission" date="2017-08" db="EMBL/GenBank/DDBJ databases">
        <title>The complete genome sequence of Maribacter sp. B1, isolated from deep-sea sediment.</title>
        <authorList>
            <person name="Wu Y.-H."/>
            <person name="Cheng H."/>
            <person name="Xu X.-W."/>
        </authorList>
    </citation>
    <scope>NUCLEOTIDE SEQUENCE [LARGE SCALE GENOMIC DNA]</scope>
    <source>
        <strain evidence="1 2">B1</strain>
    </source>
</reference>
<protein>
    <submittedName>
        <fullName evidence="1">SAM-dependent methyltransferase</fullName>
    </submittedName>
</protein>
<dbReference type="InterPro" id="IPR029063">
    <property type="entry name" value="SAM-dependent_MTases_sf"/>
</dbReference>
<dbReference type="OrthoDB" id="484536at2"/>
<evidence type="ECO:0000313" key="2">
    <source>
        <dbReference type="Proteomes" id="UP000215244"/>
    </source>
</evidence>
<dbReference type="PANTHER" id="PTHR43167">
    <property type="entry name" value="PUTATIVE (AFU_ORTHOLOGUE AFUA_6G01830)-RELATED"/>
    <property type="match status" value="1"/>
</dbReference>
<dbReference type="AlphaFoldDB" id="A0A223VBB1"/>
<dbReference type="Gene3D" id="3.40.50.150">
    <property type="entry name" value="Vaccinia Virus protein VP39"/>
    <property type="match status" value="1"/>
</dbReference>
<dbReference type="EMBL" id="CP022957">
    <property type="protein sequence ID" value="ASV32460.1"/>
    <property type="molecule type" value="Genomic_DNA"/>
</dbReference>
<gene>
    <name evidence="1" type="ORF">CJ263_20720</name>
</gene>
<dbReference type="RefSeq" id="WP_094999012.1">
    <property type="nucleotide sequence ID" value="NZ_BMJL01000001.1"/>
</dbReference>
<evidence type="ECO:0000313" key="1">
    <source>
        <dbReference type="EMBL" id="ASV32460.1"/>
    </source>
</evidence>
<keyword evidence="1" id="KW-0808">Transferase</keyword>
<dbReference type="InterPro" id="IPR002935">
    <property type="entry name" value="SAM_O-MeTrfase"/>
</dbReference>
<dbReference type="PANTHER" id="PTHR43167:SF1">
    <property type="entry name" value="PUTATIVE (AFU_ORTHOLOGUE AFUA_6G01830)-RELATED"/>
    <property type="match status" value="1"/>
</dbReference>
<keyword evidence="2" id="KW-1185">Reference proteome</keyword>
<name>A0A223VBB1_9FLAO</name>
<organism evidence="1 2">
    <name type="scientific">Maribacter cobaltidurans</name>
    <dbReference type="NCBI Taxonomy" id="1178778"/>
    <lineage>
        <taxon>Bacteria</taxon>
        <taxon>Pseudomonadati</taxon>
        <taxon>Bacteroidota</taxon>
        <taxon>Flavobacteriia</taxon>
        <taxon>Flavobacteriales</taxon>
        <taxon>Flavobacteriaceae</taxon>
        <taxon>Maribacter</taxon>
    </lineage>
</organism>
<accession>A0A223VBB1</accession>
<dbReference type="Pfam" id="PF01596">
    <property type="entry name" value="Methyltransf_3"/>
    <property type="match status" value="1"/>
</dbReference>
<dbReference type="GO" id="GO:0008171">
    <property type="term" value="F:O-methyltransferase activity"/>
    <property type="evidence" value="ECO:0007669"/>
    <property type="project" value="InterPro"/>
</dbReference>
<dbReference type="SUPFAM" id="SSF53335">
    <property type="entry name" value="S-adenosyl-L-methionine-dependent methyltransferases"/>
    <property type="match status" value="1"/>
</dbReference>
<dbReference type="Proteomes" id="UP000215244">
    <property type="component" value="Chromosome"/>
</dbReference>
<proteinExistence type="predicted"/>
<dbReference type="KEGG" id="marb:CJ263_20720"/>
<dbReference type="GO" id="GO:0032259">
    <property type="term" value="P:methylation"/>
    <property type="evidence" value="ECO:0007669"/>
    <property type="project" value="UniProtKB-KW"/>
</dbReference>